<gene>
    <name evidence="2" type="ORF">PGLA2088_LOCUS20583</name>
</gene>
<name>A0A813JH02_POLGL</name>
<dbReference type="Proteomes" id="UP000626109">
    <property type="component" value="Unassembled WGS sequence"/>
</dbReference>
<evidence type="ECO:0000313" key="2">
    <source>
        <dbReference type="EMBL" id="CAE8678035.1"/>
    </source>
</evidence>
<reference evidence="2" key="1">
    <citation type="submission" date="2021-02" db="EMBL/GenBank/DDBJ databases">
        <authorList>
            <person name="Dougan E. K."/>
            <person name="Rhodes N."/>
            <person name="Thang M."/>
            <person name="Chan C."/>
        </authorList>
    </citation>
    <scope>NUCLEOTIDE SEQUENCE</scope>
</reference>
<proteinExistence type="predicted"/>
<comment type="caution">
    <text evidence="2">The sequence shown here is derived from an EMBL/GenBank/DDBJ whole genome shotgun (WGS) entry which is preliminary data.</text>
</comment>
<feature type="region of interest" description="Disordered" evidence="1">
    <location>
        <begin position="209"/>
        <end position="260"/>
    </location>
</feature>
<feature type="compositionally biased region" description="Low complexity" evidence="1">
    <location>
        <begin position="233"/>
        <end position="256"/>
    </location>
</feature>
<evidence type="ECO:0000256" key="1">
    <source>
        <dbReference type="SAM" id="MobiDB-lite"/>
    </source>
</evidence>
<dbReference type="EMBL" id="CAJNNW010025652">
    <property type="protein sequence ID" value="CAE8678035.1"/>
    <property type="molecule type" value="Genomic_DNA"/>
</dbReference>
<feature type="region of interest" description="Disordered" evidence="1">
    <location>
        <begin position="21"/>
        <end position="61"/>
    </location>
</feature>
<sequence length="289" mass="30854">MDAPHLVEPHEELDVWRLIEYALSSQEAPPPTTTTPQPSQPQERQREEYPSDSVAQHAEESAKRYAEQYAKLYAERYAEEALESLLSRADSSNSEFTPAIAAATSPISNFMHAASLLADVDGDRLRERANALLGHKCPGNSTRQLVTALLSSALKASASAAGAGAAGARWCAGDTGATSSSSGHLGVGRPLEVVDPVGALAAVSTPLLKRRRSTQTTPVKGDRPGDQQPCRVQTRSQTRCAAAAASAPQQQMQQPARHPRRLRVRVKTTPNCNVCWGIHADCGSVATSN</sequence>
<evidence type="ECO:0000313" key="3">
    <source>
        <dbReference type="Proteomes" id="UP000626109"/>
    </source>
</evidence>
<protein>
    <submittedName>
        <fullName evidence="2">Uncharacterized protein</fullName>
    </submittedName>
</protein>
<accession>A0A813JH02</accession>
<organism evidence="2 3">
    <name type="scientific">Polarella glacialis</name>
    <name type="common">Dinoflagellate</name>
    <dbReference type="NCBI Taxonomy" id="89957"/>
    <lineage>
        <taxon>Eukaryota</taxon>
        <taxon>Sar</taxon>
        <taxon>Alveolata</taxon>
        <taxon>Dinophyceae</taxon>
        <taxon>Suessiales</taxon>
        <taxon>Suessiaceae</taxon>
        <taxon>Polarella</taxon>
    </lineage>
</organism>
<dbReference type="AlphaFoldDB" id="A0A813JH02"/>